<proteinExistence type="predicted"/>
<keyword evidence="4" id="KW-1185">Reference proteome</keyword>
<feature type="coiled-coil region" evidence="1">
    <location>
        <begin position="347"/>
        <end position="428"/>
    </location>
</feature>
<dbReference type="Proteomes" id="UP000663829">
    <property type="component" value="Unassembled WGS sequence"/>
</dbReference>
<dbReference type="Proteomes" id="UP000681722">
    <property type="component" value="Unassembled WGS sequence"/>
</dbReference>
<dbReference type="OrthoDB" id="10255000at2759"/>
<organism evidence="2 4">
    <name type="scientific">Didymodactylos carnosus</name>
    <dbReference type="NCBI Taxonomy" id="1234261"/>
    <lineage>
        <taxon>Eukaryota</taxon>
        <taxon>Metazoa</taxon>
        <taxon>Spiralia</taxon>
        <taxon>Gnathifera</taxon>
        <taxon>Rotifera</taxon>
        <taxon>Eurotatoria</taxon>
        <taxon>Bdelloidea</taxon>
        <taxon>Philodinida</taxon>
        <taxon>Philodinidae</taxon>
        <taxon>Didymodactylos</taxon>
    </lineage>
</organism>
<evidence type="ECO:0000313" key="4">
    <source>
        <dbReference type="Proteomes" id="UP000663829"/>
    </source>
</evidence>
<dbReference type="AlphaFoldDB" id="A0A815JA91"/>
<dbReference type="GO" id="GO:0090063">
    <property type="term" value="P:positive regulation of microtubule nucleation"/>
    <property type="evidence" value="ECO:0007669"/>
    <property type="project" value="TreeGrafter"/>
</dbReference>
<comment type="caution">
    <text evidence="2">The sequence shown here is derived from an EMBL/GenBank/DDBJ whole genome shotgun (WGS) entry which is preliminary data.</text>
</comment>
<feature type="coiled-coil region" evidence="1">
    <location>
        <begin position="156"/>
        <end position="222"/>
    </location>
</feature>
<name>A0A815JA91_9BILA</name>
<protein>
    <submittedName>
        <fullName evidence="2">Uncharacterized protein</fullName>
    </submittedName>
</protein>
<dbReference type="EMBL" id="CAJNOQ010016279">
    <property type="protein sequence ID" value="CAF1377988.1"/>
    <property type="molecule type" value="Genomic_DNA"/>
</dbReference>
<dbReference type="PANTHER" id="PTHR46501">
    <property type="entry name" value="MYOMEGALIN"/>
    <property type="match status" value="1"/>
</dbReference>
<dbReference type="GO" id="GO:0005813">
    <property type="term" value="C:centrosome"/>
    <property type="evidence" value="ECO:0007669"/>
    <property type="project" value="TreeGrafter"/>
</dbReference>
<dbReference type="GO" id="GO:0060090">
    <property type="term" value="F:molecular adaptor activity"/>
    <property type="evidence" value="ECO:0007669"/>
    <property type="project" value="TreeGrafter"/>
</dbReference>
<feature type="non-terminal residue" evidence="2">
    <location>
        <position position="1"/>
    </location>
</feature>
<evidence type="ECO:0000256" key="1">
    <source>
        <dbReference type="SAM" id="Coils"/>
    </source>
</evidence>
<evidence type="ECO:0000313" key="3">
    <source>
        <dbReference type="EMBL" id="CAF4270307.1"/>
    </source>
</evidence>
<dbReference type="EMBL" id="CAJOBC010079641">
    <property type="protein sequence ID" value="CAF4270307.1"/>
    <property type="molecule type" value="Genomic_DNA"/>
</dbReference>
<dbReference type="GO" id="GO:0005794">
    <property type="term" value="C:Golgi apparatus"/>
    <property type="evidence" value="ECO:0007669"/>
    <property type="project" value="TreeGrafter"/>
</dbReference>
<dbReference type="GO" id="GO:1903358">
    <property type="term" value="P:regulation of Golgi organization"/>
    <property type="evidence" value="ECO:0007669"/>
    <property type="project" value="TreeGrafter"/>
</dbReference>
<dbReference type="InterPro" id="IPR052593">
    <property type="entry name" value="MT-associated_AKAP9-binding"/>
</dbReference>
<evidence type="ECO:0000313" key="2">
    <source>
        <dbReference type="EMBL" id="CAF1377988.1"/>
    </source>
</evidence>
<sequence>MSIIQRTYSPQCTEPSKNIKSTIALLDKTTHEWQIKHKNLKDQLSRNETLLRSYKKEIQRYQHLLHEAGLIQPVRKRRYSSSDIDNPPTIDFRKSIVHQNNDYLLNHYGNTNQVDVLHDHISALKNIVQSHRKYIQQLQTRVRINAPDIIHSSTTLEKETEKLIDVNKQLESTNNAYKTELELVKDEFKKLYQNFEHYRTQLNEYSTVIDVQRKQNENLTARLTNSYHILKKCGVRSPVLTDLFDTELLQKNQSTKDLTEERIDNFSIDLITSDERWQPKQQTSLVVRDTTVDNKERQIQELSRQLSSANLQLRDSKATIEQIDAQYRQQISDLKSKFESNSSKYQFEELQEHNQRLSVETKSLRSEINNYKILVERYKQQVSILENRVQTMNVSTGAGEITIRTTEMTELLNEMRHLRTDLERSIKKQTDLQVILDESMKQSRTTREFTFQGKGISYPDLRILDGSLIYGDTQRLSLVAVDNRRIRPIGSSTTEISEIERYHGQEMLPGKMYIVGEIEDHSTLRQIISDIKTELKSIESDINDKSTLRQCLQRLDDCYRIIDLYWKAYLPVKDSNDEHHFTDQTFGNENTEYKRVITKSSNDSQRSKQRRREQTSYNKEVLSHLV</sequence>
<dbReference type="GO" id="GO:0007098">
    <property type="term" value="P:centrosome cycle"/>
    <property type="evidence" value="ECO:0007669"/>
    <property type="project" value="TreeGrafter"/>
</dbReference>
<accession>A0A815JA91</accession>
<keyword evidence="1" id="KW-0175">Coiled coil</keyword>
<feature type="coiled-coil region" evidence="1">
    <location>
        <begin position="292"/>
        <end position="319"/>
    </location>
</feature>
<reference evidence="2" key="1">
    <citation type="submission" date="2021-02" db="EMBL/GenBank/DDBJ databases">
        <authorList>
            <person name="Nowell W R."/>
        </authorList>
    </citation>
    <scope>NUCLEOTIDE SEQUENCE</scope>
</reference>
<gene>
    <name evidence="2" type="ORF">GPM918_LOCUS32189</name>
    <name evidence="3" type="ORF">SRO942_LOCUS32853</name>
</gene>
<dbReference type="PANTHER" id="PTHR46501:SF6">
    <property type="entry name" value="SI:CH73-95L15.5"/>
    <property type="match status" value="1"/>
</dbReference>